<dbReference type="SUPFAM" id="SSF51735">
    <property type="entry name" value="NAD(P)-binding Rossmann-fold domains"/>
    <property type="match status" value="1"/>
</dbReference>
<organism evidence="4 5">
    <name type="scientific">Winogradskyella endarachnes</name>
    <dbReference type="NCBI Taxonomy" id="2681965"/>
    <lineage>
        <taxon>Bacteria</taxon>
        <taxon>Pseudomonadati</taxon>
        <taxon>Bacteroidota</taxon>
        <taxon>Flavobacteriia</taxon>
        <taxon>Flavobacteriales</taxon>
        <taxon>Flavobacteriaceae</taxon>
        <taxon>Winogradskyella</taxon>
    </lineage>
</organism>
<dbReference type="Gene3D" id="3.40.50.720">
    <property type="entry name" value="NAD(P)-binding Rossmann-like Domain"/>
    <property type="match status" value="1"/>
</dbReference>
<dbReference type="PROSITE" id="PS00061">
    <property type="entry name" value="ADH_SHORT"/>
    <property type="match status" value="1"/>
</dbReference>
<dbReference type="InterPro" id="IPR020904">
    <property type="entry name" value="Sc_DH/Rdtase_CS"/>
</dbReference>
<dbReference type="PRINTS" id="PR00081">
    <property type="entry name" value="GDHRDH"/>
</dbReference>
<accession>A0A6L6UBJ3</accession>
<keyword evidence="2" id="KW-0560">Oxidoreductase</keyword>
<sequence>MKTLENKVIIVTGASRGIGREIAIQLAKNGATVIVNYSNSKLEAEETVETIINEGGKALAIKADVSNKTEVTDLFDKTISTYGRIDVLINNAGIMISKAIKDNTEDDFTNQFNVNVKGVFNTLQEAFHKLSDNGNIINISSSTVKLMFPTYALYSASKAAVEQMTRVFSKEVGRGISVNALAPGATETELFLNGKSQEFIDKLSSMNAFNRLAKPIDIAKIAVFLASDDSKWISGQVVGANGALI</sequence>
<proteinExistence type="inferred from homology"/>
<evidence type="ECO:0000313" key="4">
    <source>
        <dbReference type="EMBL" id="MUU78277.1"/>
    </source>
</evidence>
<comment type="caution">
    <text evidence="4">The sequence shown here is derived from an EMBL/GenBank/DDBJ whole genome shotgun (WGS) entry which is preliminary data.</text>
</comment>
<dbReference type="InterPro" id="IPR036291">
    <property type="entry name" value="NAD(P)-bd_dom_sf"/>
</dbReference>
<evidence type="ECO:0000259" key="3">
    <source>
        <dbReference type="SMART" id="SM00822"/>
    </source>
</evidence>
<dbReference type="PANTHER" id="PTHR48107:SF7">
    <property type="entry name" value="RE15974P"/>
    <property type="match status" value="1"/>
</dbReference>
<evidence type="ECO:0000256" key="1">
    <source>
        <dbReference type="ARBA" id="ARBA00006484"/>
    </source>
</evidence>
<feature type="domain" description="Ketoreductase" evidence="3">
    <location>
        <begin position="7"/>
        <end position="184"/>
    </location>
</feature>
<evidence type="ECO:0000256" key="2">
    <source>
        <dbReference type="ARBA" id="ARBA00023002"/>
    </source>
</evidence>
<dbReference type="Proteomes" id="UP000478208">
    <property type="component" value="Unassembled WGS sequence"/>
</dbReference>
<dbReference type="EMBL" id="WOWS01000002">
    <property type="protein sequence ID" value="MUU78277.1"/>
    <property type="molecule type" value="Genomic_DNA"/>
</dbReference>
<dbReference type="Pfam" id="PF13561">
    <property type="entry name" value="adh_short_C2"/>
    <property type="match status" value="1"/>
</dbReference>
<dbReference type="PANTHER" id="PTHR48107">
    <property type="entry name" value="NADPH-DEPENDENT ALDEHYDE REDUCTASE-LIKE PROTEIN, CHLOROPLASTIC-RELATED"/>
    <property type="match status" value="1"/>
</dbReference>
<dbReference type="SMART" id="SM00822">
    <property type="entry name" value="PKS_KR"/>
    <property type="match status" value="1"/>
</dbReference>
<protein>
    <submittedName>
        <fullName evidence="4">SDR family oxidoreductase</fullName>
    </submittedName>
</protein>
<dbReference type="AlphaFoldDB" id="A0A6L6UBJ3"/>
<dbReference type="PRINTS" id="PR00080">
    <property type="entry name" value="SDRFAMILY"/>
</dbReference>
<reference evidence="4 5" key="1">
    <citation type="submission" date="2019-12" db="EMBL/GenBank/DDBJ databases">
        <authorList>
            <person name="Li J."/>
        </authorList>
    </citation>
    <scope>NUCLEOTIDE SEQUENCE [LARGE SCALE GENOMIC DNA]</scope>
    <source>
        <strain evidence="4 5">HL2-2</strain>
    </source>
</reference>
<dbReference type="InterPro" id="IPR057326">
    <property type="entry name" value="KR_dom"/>
</dbReference>
<keyword evidence="5" id="KW-1185">Reference proteome</keyword>
<dbReference type="FunFam" id="3.40.50.720:FF:000084">
    <property type="entry name" value="Short-chain dehydrogenase reductase"/>
    <property type="match status" value="1"/>
</dbReference>
<dbReference type="GO" id="GO:0016614">
    <property type="term" value="F:oxidoreductase activity, acting on CH-OH group of donors"/>
    <property type="evidence" value="ECO:0007669"/>
    <property type="project" value="UniProtKB-ARBA"/>
</dbReference>
<comment type="similarity">
    <text evidence="1">Belongs to the short-chain dehydrogenases/reductases (SDR) family.</text>
</comment>
<dbReference type="RefSeq" id="WP_157363165.1">
    <property type="nucleotide sequence ID" value="NZ_WOWS01000002.1"/>
</dbReference>
<evidence type="ECO:0000313" key="5">
    <source>
        <dbReference type="Proteomes" id="UP000478208"/>
    </source>
</evidence>
<name>A0A6L6UBJ3_9FLAO</name>
<gene>
    <name evidence="4" type="ORF">GN138_07460</name>
</gene>
<dbReference type="InterPro" id="IPR002347">
    <property type="entry name" value="SDR_fam"/>
</dbReference>